<proteinExistence type="predicted"/>
<dbReference type="WBParaSite" id="BTMF_0000917301-mRNA-1">
    <property type="protein sequence ID" value="BTMF_0000917301-mRNA-1"/>
    <property type="gene ID" value="BTMF_0000917301"/>
</dbReference>
<accession>A0A0R3QN88</accession>
<organism evidence="1">
    <name type="scientific">Brugia timori</name>
    <dbReference type="NCBI Taxonomy" id="42155"/>
    <lineage>
        <taxon>Eukaryota</taxon>
        <taxon>Metazoa</taxon>
        <taxon>Ecdysozoa</taxon>
        <taxon>Nematoda</taxon>
        <taxon>Chromadorea</taxon>
        <taxon>Rhabditida</taxon>
        <taxon>Spirurina</taxon>
        <taxon>Spiruromorpha</taxon>
        <taxon>Filarioidea</taxon>
        <taxon>Onchocercidae</taxon>
        <taxon>Brugia</taxon>
    </lineage>
</organism>
<dbReference type="AlphaFoldDB" id="A0A0R3QN88"/>
<sequence length="35" mass="4077">LINNSPFIDVRFLNFQKIKLKSETNFTGEKNCTCI</sequence>
<name>A0A0R3QN88_9BILA</name>
<evidence type="ECO:0000313" key="1">
    <source>
        <dbReference type="WBParaSite" id="BTMF_0000917301-mRNA-1"/>
    </source>
</evidence>
<protein>
    <submittedName>
        <fullName evidence="1">Myostatin</fullName>
    </submittedName>
</protein>
<reference evidence="1" key="1">
    <citation type="submission" date="2017-02" db="UniProtKB">
        <authorList>
            <consortium name="WormBaseParasite"/>
        </authorList>
    </citation>
    <scope>IDENTIFICATION</scope>
</reference>